<reference evidence="1 2" key="1">
    <citation type="journal article" date="2018" name="Sci. Data">
        <title>The draft genome sequence of cork oak.</title>
        <authorList>
            <person name="Ramos A.M."/>
            <person name="Usie A."/>
            <person name="Barbosa P."/>
            <person name="Barros P.M."/>
            <person name="Capote T."/>
            <person name="Chaves I."/>
            <person name="Simoes F."/>
            <person name="Abreu I."/>
            <person name="Carrasquinho I."/>
            <person name="Faro C."/>
            <person name="Guimaraes J.B."/>
            <person name="Mendonca D."/>
            <person name="Nobrega F."/>
            <person name="Rodrigues L."/>
            <person name="Saibo N.J.M."/>
            <person name="Varela M.C."/>
            <person name="Egas C."/>
            <person name="Matos J."/>
            <person name="Miguel C.M."/>
            <person name="Oliveira M.M."/>
            <person name="Ricardo C.P."/>
            <person name="Goncalves S."/>
        </authorList>
    </citation>
    <scope>NUCLEOTIDE SEQUENCE [LARGE SCALE GENOMIC DNA]</scope>
    <source>
        <strain evidence="2">cv. HL8</strain>
    </source>
</reference>
<comment type="caution">
    <text evidence="1">The sequence shown here is derived from an EMBL/GenBank/DDBJ whole genome shotgun (WGS) entry which is preliminary data.</text>
</comment>
<dbReference type="Proteomes" id="UP000237347">
    <property type="component" value="Unassembled WGS sequence"/>
</dbReference>
<dbReference type="EMBL" id="PKMF04000585">
    <property type="protein sequence ID" value="KAK7825107.1"/>
    <property type="molecule type" value="Genomic_DNA"/>
</dbReference>
<name>A0AAW0JDX8_QUESU</name>
<keyword evidence="2" id="KW-1185">Reference proteome</keyword>
<sequence length="88" mass="9173">VAIPNGGTTPSSTTGKPLCVVFLSTSTIRATFSTPWRVTTGGFASASSPTVRLLIHGSGCASKKGRPLRCSINFIDAWIENISNSFGN</sequence>
<evidence type="ECO:0000313" key="1">
    <source>
        <dbReference type="EMBL" id="KAK7825107.1"/>
    </source>
</evidence>
<evidence type="ECO:0000313" key="2">
    <source>
        <dbReference type="Proteomes" id="UP000237347"/>
    </source>
</evidence>
<accession>A0AAW0JDX8</accession>
<organism evidence="1 2">
    <name type="scientific">Quercus suber</name>
    <name type="common">Cork oak</name>
    <dbReference type="NCBI Taxonomy" id="58331"/>
    <lineage>
        <taxon>Eukaryota</taxon>
        <taxon>Viridiplantae</taxon>
        <taxon>Streptophyta</taxon>
        <taxon>Embryophyta</taxon>
        <taxon>Tracheophyta</taxon>
        <taxon>Spermatophyta</taxon>
        <taxon>Magnoliopsida</taxon>
        <taxon>eudicotyledons</taxon>
        <taxon>Gunneridae</taxon>
        <taxon>Pentapetalae</taxon>
        <taxon>rosids</taxon>
        <taxon>fabids</taxon>
        <taxon>Fagales</taxon>
        <taxon>Fagaceae</taxon>
        <taxon>Quercus</taxon>
    </lineage>
</organism>
<gene>
    <name evidence="1" type="ORF">CFP56_033711</name>
</gene>
<feature type="non-terminal residue" evidence="1">
    <location>
        <position position="1"/>
    </location>
</feature>
<protein>
    <submittedName>
        <fullName evidence="1">Uncharacterized protein</fullName>
    </submittedName>
</protein>
<proteinExistence type="predicted"/>
<dbReference type="AlphaFoldDB" id="A0AAW0JDX8"/>